<feature type="domain" description="MoaB/Mog" evidence="1">
    <location>
        <begin position="8"/>
        <end position="171"/>
    </location>
</feature>
<dbReference type="RefSeq" id="WP_075797269.1">
    <property type="nucleotide sequence ID" value="NZ_CP015583.1"/>
</dbReference>
<dbReference type="PANTHER" id="PTHR13939">
    <property type="entry name" value="NICOTINAMIDE-NUCLEOTIDE AMIDOHYDROLASE PNCC"/>
    <property type="match status" value="1"/>
</dbReference>
<dbReference type="InterPro" id="IPR036425">
    <property type="entry name" value="MoaB/Mog-like_dom_sf"/>
</dbReference>
<keyword evidence="5" id="KW-1185">Reference proteome</keyword>
<dbReference type="CDD" id="cd00885">
    <property type="entry name" value="cinA"/>
    <property type="match status" value="1"/>
</dbReference>
<dbReference type="Pfam" id="PF24102">
    <property type="entry name" value="FLAD1_M"/>
    <property type="match status" value="1"/>
</dbReference>
<dbReference type="Gene3D" id="3.40.980.10">
    <property type="entry name" value="MoaB/Mog-like domain"/>
    <property type="match status" value="1"/>
</dbReference>
<dbReference type="EMBL" id="CP015583">
    <property type="protein sequence ID" value="APT56325.1"/>
    <property type="molecule type" value="Genomic_DNA"/>
</dbReference>
<dbReference type="Pfam" id="PF00994">
    <property type="entry name" value="MoCF_biosynth"/>
    <property type="match status" value="1"/>
</dbReference>
<dbReference type="SMART" id="SM00852">
    <property type="entry name" value="MoCF_biosynth"/>
    <property type="match status" value="1"/>
</dbReference>
<reference evidence="3 5" key="2">
    <citation type="journal article" date="2019" name="Microb. Pathog.">
        <title>Comparison of VITEK 2, MALDI-TOF MS, 16S rRNA gene sequencing, and whole-genome sequencing for identification of Roseomonas mucosa.</title>
        <authorList>
            <person name="Rudolph W.W."/>
            <person name="Gunzer F."/>
            <person name="Trauth M."/>
            <person name="Bunk B."/>
            <person name="Bigge R."/>
            <person name="Schrottner P."/>
        </authorList>
    </citation>
    <scope>NUCLEOTIDE SEQUENCE [LARGE SCALE GENOMIC DNA]</scope>
    <source>
        <strain evidence="3 5">DSM 103800</strain>
    </source>
</reference>
<organism evidence="2 4">
    <name type="scientific">Roseomonas gilardii</name>
    <dbReference type="NCBI Taxonomy" id="257708"/>
    <lineage>
        <taxon>Bacteria</taxon>
        <taxon>Pseudomonadati</taxon>
        <taxon>Pseudomonadota</taxon>
        <taxon>Alphaproteobacteria</taxon>
        <taxon>Acetobacterales</taxon>
        <taxon>Roseomonadaceae</taxon>
        <taxon>Roseomonas</taxon>
    </lineage>
</organism>
<dbReference type="KEGG" id="rgi:RGI145_03570"/>
<evidence type="ECO:0000313" key="4">
    <source>
        <dbReference type="Proteomes" id="UP000185494"/>
    </source>
</evidence>
<dbReference type="SUPFAM" id="SSF53218">
    <property type="entry name" value="Molybdenum cofactor biosynthesis proteins"/>
    <property type="match status" value="1"/>
</dbReference>
<dbReference type="STRING" id="257708.RGI145_03570"/>
<dbReference type="Proteomes" id="UP000185494">
    <property type="component" value="Chromosome 1"/>
</dbReference>
<gene>
    <name evidence="2" type="ORF">RGI145_03570</name>
    <name evidence="3" type="ORF">RQ831_14910</name>
</gene>
<reference evidence="2 4" key="1">
    <citation type="submission" date="2016-05" db="EMBL/GenBank/DDBJ databases">
        <title>Complete Genome and Methylome Analysis of Psychrotrophic Bacterial Isolates from Antarctic Lake Untersee.</title>
        <authorList>
            <person name="Fomenkov A."/>
            <person name="Akimov V.N."/>
            <person name="Vasilyeva L.V."/>
            <person name="Andersen D."/>
            <person name="Vincze T."/>
            <person name="Roberts R.J."/>
        </authorList>
    </citation>
    <scope>NUCLEOTIDE SEQUENCE [LARGE SCALE GENOMIC DNA]</scope>
    <source>
        <strain evidence="2 4">U14-5</strain>
    </source>
</reference>
<dbReference type="Proteomes" id="UP001258945">
    <property type="component" value="Unassembled WGS sequence"/>
</dbReference>
<dbReference type="AlphaFoldDB" id="A0A1L7ABZ6"/>
<dbReference type="eggNOG" id="COG1058">
    <property type="taxonomic scope" value="Bacteria"/>
</dbReference>
<protein>
    <submittedName>
        <fullName evidence="3">Competence/damage-inducible protein A</fullName>
    </submittedName>
    <submittedName>
        <fullName evidence="2">Molybdopterin-binding protein</fullName>
    </submittedName>
</protein>
<evidence type="ECO:0000313" key="3">
    <source>
        <dbReference type="EMBL" id="MDT8332350.1"/>
    </source>
</evidence>
<dbReference type="EMBL" id="JAVVDO010000025">
    <property type="protein sequence ID" value="MDT8332350.1"/>
    <property type="molecule type" value="Genomic_DNA"/>
</dbReference>
<proteinExistence type="predicted"/>
<sequence>MSANPTACLLIIGNEVLSGRTRDANLQFLATRLGEIGIPLREVRVIPDVPEVIVETVNAVRPRFDHVFTTGGIGPTHDDITAECIARAFGVPWEKHPEAMALLTAHYEKQGTEFNAARQRMATVPRGATLIPNPVSVAPGFTIGNVHVMAGVPRIMQAMFEALAPGLAGGRPVLSRSVHADGIYEGQIAEGLGAIQARHPALDIGSYPYYRPDRSGVALVAKGVEEAEVTAAAAEMAALIRQVGKEPAEGEPG</sequence>
<evidence type="ECO:0000259" key="1">
    <source>
        <dbReference type="SMART" id="SM00852"/>
    </source>
</evidence>
<dbReference type="InterPro" id="IPR001453">
    <property type="entry name" value="MoaB/Mog_dom"/>
</dbReference>
<evidence type="ECO:0000313" key="5">
    <source>
        <dbReference type="Proteomes" id="UP001258945"/>
    </source>
</evidence>
<evidence type="ECO:0000313" key="2">
    <source>
        <dbReference type="EMBL" id="APT56325.1"/>
    </source>
</evidence>
<dbReference type="PANTHER" id="PTHR13939:SF0">
    <property type="entry name" value="NMN AMIDOHYDROLASE-LIKE PROTEIN YFAY"/>
    <property type="match status" value="1"/>
</dbReference>
<name>A0A1L7ABZ6_9PROT</name>
<dbReference type="InterPro" id="IPR050101">
    <property type="entry name" value="CinA"/>
</dbReference>
<reference evidence="3" key="3">
    <citation type="submission" date="2023-09" db="EMBL/GenBank/DDBJ databases">
        <authorList>
            <person name="Schober I."/>
            <person name="Bunk B."/>
        </authorList>
    </citation>
    <scope>NUCLEOTIDE SEQUENCE</scope>
    <source>
        <strain evidence="3">DSM 103800</strain>
    </source>
</reference>
<accession>A0A1L7ABZ6</accession>
<dbReference type="InterPro" id="IPR056596">
    <property type="entry name" value="FLAD1_M"/>
</dbReference>